<evidence type="ECO:0000256" key="1">
    <source>
        <dbReference type="ARBA" id="ARBA00061469"/>
    </source>
</evidence>
<gene>
    <name evidence="3" type="ORF">K493DRAFT_315337</name>
</gene>
<dbReference type="AlphaFoldDB" id="A0A1Y1Y9V2"/>
<dbReference type="InParanoid" id="A0A1Y1Y9V2"/>
<name>A0A1Y1Y9V2_9FUNG</name>
<protein>
    <recommendedName>
        <fullName evidence="5">Vacuolar import and degradation protein</fullName>
    </recommendedName>
</protein>
<reference evidence="3 4" key="1">
    <citation type="submission" date="2016-07" db="EMBL/GenBank/DDBJ databases">
        <title>Pervasive Adenine N6-methylation of Active Genes in Fungi.</title>
        <authorList>
            <consortium name="DOE Joint Genome Institute"/>
            <person name="Mondo S.J."/>
            <person name="Dannebaum R.O."/>
            <person name="Kuo R.C."/>
            <person name="Labutti K."/>
            <person name="Haridas S."/>
            <person name="Kuo A."/>
            <person name="Salamov A."/>
            <person name="Ahrendt S.R."/>
            <person name="Lipzen A."/>
            <person name="Sullivan W."/>
            <person name="Andreopoulos W.B."/>
            <person name="Clum A."/>
            <person name="Lindquist E."/>
            <person name="Daum C."/>
            <person name="Ramamoorthy G.K."/>
            <person name="Gryganskyi A."/>
            <person name="Culley D."/>
            <person name="Magnuson J.K."/>
            <person name="James T.Y."/>
            <person name="O'Malley M.A."/>
            <person name="Stajich J.E."/>
            <person name="Spatafora J.W."/>
            <person name="Visel A."/>
            <person name="Grigoriev I.V."/>
        </authorList>
    </citation>
    <scope>NUCLEOTIDE SEQUENCE [LARGE SCALE GENOMIC DNA]</scope>
    <source>
        <strain evidence="3 4">CBS 931.73</strain>
    </source>
</reference>
<evidence type="ECO:0000256" key="2">
    <source>
        <dbReference type="SAM" id="MobiDB-lite"/>
    </source>
</evidence>
<dbReference type="InterPro" id="IPR018618">
    <property type="entry name" value="GID4/10-like"/>
</dbReference>
<sequence length="326" mass="37295">MPSDHLGAEGSDLHRTPSFPPLALGRYYLAEDISDDNEDDEEEEEEEENEDNMETDLVELVEQSDEESELEDELRIELEEMSDDSCLEDSDEPTIRISNLAEYLRSARQTKLSPFQAYALGKPLVELTLQENSYLRPGRVFLGTQNLINHRTQSSGREEWEVKVTINAVNHKNGTIVGLMEALNVPATTATVLTYWDGEIVDFTNHNLWTDKWQANRDIDLQHWRMFKAFKGIDSTDITLGANSVNSLAEIHRKYVFMRWKERFFVNVSAQDSGLTIAGFYYVCLRRSDGLIEGFYFDPSSTPYQRLILKPKLDGCGVTFSSYTFA</sequence>
<dbReference type="OrthoDB" id="62at2759"/>
<dbReference type="GO" id="GO:0005773">
    <property type="term" value="C:vacuole"/>
    <property type="evidence" value="ECO:0007669"/>
    <property type="project" value="GOC"/>
</dbReference>
<comment type="similarity">
    <text evidence="1">Belongs to the GID4/VID24 family.</text>
</comment>
<keyword evidence="4" id="KW-1185">Reference proteome</keyword>
<dbReference type="PANTHER" id="PTHR14534:SF3">
    <property type="entry name" value="GID COMPLEX SUBUNIT 4 HOMOLOG"/>
    <property type="match status" value="1"/>
</dbReference>
<feature type="compositionally biased region" description="Acidic residues" evidence="2">
    <location>
        <begin position="32"/>
        <end position="68"/>
    </location>
</feature>
<dbReference type="STRING" id="1314790.A0A1Y1Y9V2"/>
<proteinExistence type="inferred from homology"/>
<evidence type="ECO:0000313" key="3">
    <source>
        <dbReference type="EMBL" id="ORX94777.1"/>
    </source>
</evidence>
<dbReference type="Proteomes" id="UP000193498">
    <property type="component" value="Unassembled WGS sequence"/>
</dbReference>
<comment type="caution">
    <text evidence="3">The sequence shown here is derived from an EMBL/GenBank/DDBJ whole genome shotgun (WGS) entry which is preliminary data.</text>
</comment>
<dbReference type="Pfam" id="PF09783">
    <property type="entry name" value="Vac_ImportDeg"/>
    <property type="match status" value="1"/>
</dbReference>
<organism evidence="3 4">
    <name type="scientific">Basidiobolus meristosporus CBS 931.73</name>
    <dbReference type="NCBI Taxonomy" id="1314790"/>
    <lineage>
        <taxon>Eukaryota</taxon>
        <taxon>Fungi</taxon>
        <taxon>Fungi incertae sedis</taxon>
        <taxon>Zoopagomycota</taxon>
        <taxon>Entomophthoromycotina</taxon>
        <taxon>Basidiobolomycetes</taxon>
        <taxon>Basidiobolales</taxon>
        <taxon>Basidiobolaceae</taxon>
        <taxon>Basidiobolus</taxon>
    </lineage>
</organism>
<dbReference type="EMBL" id="MCFE01000196">
    <property type="protein sequence ID" value="ORX94777.1"/>
    <property type="molecule type" value="Genomic_DNA"/>
</dbReference>
<dbReference type="GO" id="GO:0043161">
    <property type="term" value="P:proteasome-mediated ubiquitin-dependent protein catabolic process"/>
    <property type="evidence" value="ECO:0007669"/>
    <property type="project" value="TreeGrafter"/>
</dbReference>
<dbReference type="GO" id="GO:0045721">
    <property type="term" value="P:negative regulation of gluconeogenesis"/>
    <property type="evidence" value="ECO:0007669"/>
    <property type="project" value="TreeGrafter"/>
</dbReference>
<dbReference type="PANTHER" id="PTHR14534">
    <property type="entry name" value="VACUOLAR IMPORT AND DEGRADATION PROTEIN 24"/>
    <property type="match status" value="1"/>
</dbReference>
<accession>A0A1Y1Y9V2</accession>
<feature type="region of interest" description="Disordered" evidence="2">
    <location>
        <begin position="1"/>
        <end position="68"/>
    </location>
</feature>
<dbReference type="GO" id="GO:0006623">
    <property type="term" value="P:protein targeting to vacuole"/>
    <property type="evidence" value="ECO:0007669"/>
    <property type="project" value="TreeGrafter"/>
</dbReference>
<evidence type="ECO:0000313" key="4">
    <source>
        <dbReference type="Proteomes" id="UP000193498"/>
    </source>
</evidence>
<evidence type="ECO:0008006" key="5">
    <source>
        <dbReference type="Google" id="ProtNLM"/>
    </source>
</evidence>
<dbReference type="GO" id="GO:0034657">
    <property type="term" value="C:GID complex"/>
    <property type="evidence" value="ECO:0007669"/>
    <property type="project" value="TreeGrafter"/>
</dbReference>
<dbReference type="GO" id="GO:0007039">
    <property type="term" value="P:protein catabolic process in the vacuole"/>
    <property type="evidence" value="ECO:0007669"/>
    <property type="project" value="TreeGrafter"/>
</dbReference>